<comment type="caution">
    <text evidence="2">The sequence shown here is derived from an EMBL/GenBank/DDBJ whole genome shotgun (WGS) entry which is preliminary data.</text>
</comment>
<evidence type="ECO:0000259" key="1">
    <source>
        <dbReference type="Pfam" id="PF13320"/>
    </source>
</evidence>
<sequence length="530" mass="60868">MNYQVFSMNEWIYPDSVVKESGVRRIELSAARGSYAACQILFNSIAPESQIVCEYKNESTNSGLRGPEIYQLIDIFVEKNTGPINHCAGDGESAEGYTTRLAPFRVYEALKPLSADVVTRAATEAIYVCWEIPADTAPGKFTGELHVTMGEETCRIPVEIEVFQAVVPEQETLAVTNWFSLPNMAKRYNVELWSEEHWGMILKYGKLMRRARQTHFWVPMDAVVIQEISEGMYQFNFERAERLIKLYLELGFTHIEGGLVAGRKDFWGSEFFIWNTWNNGEALKALSTEGYAYLSQYLPAWRTFLEQNGWLNILVQHVADEPIGQSVEEYRILSGIVRKFMPGVPLLEAVETYDLAGSVDILVPKNVYYLEHREQFEKLRSLGDKLWFYTCCFPGGYSMNRLWDMPLLRTRYLHWGNYKYDLEGFLHWGLNHCDDDKDPFEQTDLFFPPGDTHITFPGPDGPWGSMRLESMRAGIEDYELLKLLAKKDKALADELTDSCLISFNKANEDPVHFEHVHRKLLQAVSELVIA</sequence>
<dbReference type="EMBL" id="JBHSOW010000043">
    <property type="protein sequence ID" value="MFC5649911.1"/>
    <property type="molecule type" value="Genomic_DNA"/>
</dbReference>
<dbReference type="RefSeq" id="WP_379188461.1">
    <property type="nucleotide sequence ID" value="NZ_JBHSOW010000043.1"/>
</dbReference>
<organism evidence="2 3">
    <name type="scientific">Paenibacillus solisilvae</name>
    <dbReference type="NCBI Taxonomy" id="2486751"/>
    <lineage>
        <taxon>Bacteria</taxon>
        <taxon>Bacillati</taxon>
        <taxon>Bacillota</taxon>
        <taxon>Bacilli</taxon>
        <taxon>Bacillales</taxon>
        <taxon>Paenibacillaceae</taxon>
        <taxon>Paenibacillus</taxon>
    </lineage>
</organism>
<evidence type="ECO:0000313" key="3">
    <source>
        <dbReference type="Proteomes" id="UP001596047"/>
    </source>
</evidence>
<accession>A0ABW0VVP3</accession>
<dbReference type="Pfam" id="PF13320">
    <property type="entry name" value="GH123_cat"/>
    <property type="match status" value="1"/>
</dbReference>
<name>A0ABW0VVP3_9BACL</name>
<reference evidence="3" key="1">
    <citation type="journal article" date="2019" name="Int. J. Syst. Evol. Microbiol.">
        <title>The Global Catalogue of Microorganisms (GCM) 10K type strain sequencing project: providing services to taxonomists for standard genome sequencing and annotation.</title>
        <authorList>
            <consortium name="The Broad Institute Genomics Platform"/>
            <consortium name="The Broad Institute Genome Sequencing Center for Infectious Disease"/>
            <person name="Wu L."/>
            <person name="Ma J."/>
        </authorList>
    </citation>
    <scope>NUCLEOTIDE SEQUENCE [LARGE SCALE GENOMIC DNA]</scope>
    <source>
        <strain evidence="3">CGMCC 1.3240</strain>
    </source>
</reference>
<keyword evidence="3" id="KW-1185">Reference proteome</keyword>
<feature type="domain" description="Glycoside hydrolase 123 catalytic" evidence="1">
    <location>
        <begin position="178"/>
        <end position="484"/>
    </location>
</feature>
<evidence type="ECO:0000313" key="2">
    <source>
        <dbReference type="EMBL" id="MFC5649911.1"/>
    </source>
</evidence>
<protein>
    <submittedName>
        <fullName evidence="2">DUF4091 domain-containing protein</fullName>
    </submittedName>
</protein>
<gene>
    <name evidence="2" type="ORF">ACFPYJ_12420</name>
</gene>
<proteinExistence type="predicted"/>
<dbReference type="InterPro" id="IPR025150">
    <property type="entry name" value="GH123_cat"/>
</dbReference>
<dbReference type="Proteomes" id="UP001596047">
    <property type="component" value="Unassembled WGS sequence"/>
</dbReference>